<evidence type="ECO:0000256" key="1">
    <source>
        <dbReference type="ARBA" id="ARBA00004514"/>
    </source>
</evidence>
<dbReference type="InterPro" id="IPR003428">
    <property type="entry name" value="MAM33"/>
</dbReference>
<accession>A0A9W8ISM0</accession>
<gene>
    <name evidence="12" type="primary">GCD1</name>
    <name evidence="12" type="ORF">GGH94_002599</name>
</gene>
<protein>
    <recommendedName>
        <fullName evidence="6">Translation initiation factor eIF2B subunit gamma</fullName>
    </recommendedName>
    <alternativeName>
        <fullName evidence="7">eIF2B GDP-GTP exchange factor subunit gamma</fullName>
    </alternativeName>
</protein>
<evidence type="ECO:0000259" key="10">
    <source>
        <dbReference type="Pfam" id="PF00483"/>
    </source>
</evidence>
<comment type="caution">
    <text evidence="12">The sequence shown here is derived from an EMBL/GenBank/DDBJ whole genome shotgun (WGS) entry which is preliminary data.</text>
</comment>
<dbReference type="GO" id="GO:0005759">
    <property type="term" value="C:mitochondrial matrix"/>
    <property type="evidence" value="ECO:0007669"/>
    <property type="project" value="InterPro"/>
</dbReference>
<dbReference type="Proteomes" id="UP001140074">
    <property type="component" value="Unassembled WGS sequence"/>
</dbReference>
<evidence type="ECO:0000256" key="7">
    <source>
        <dbReference type="ARBA" id="ARBA00044229"/>
    </source>
</evidence>
<dbReference type="Pfam" id="PF25084">
    <property type="entry name" value="LbH_EIF2B"/>
    <property type="match status" value="1"/>
</dbReference>
<reference evidence="12" key="1">
    <citation type="submission" date="2022-07" db="EMBL/GenBank/DDBJ databases">
        <title>Phylogenomic reconstructions and comparative analyses of Kickxellomycotina fungi.</title>
        <authorList>
            <person name="Reynolds N.K."/>
            <person name="Stajich J.E."/>
            <person name="Barry K."/>
            <person name="Grigoriev I.V."/>
            <person name="Crous P."/>
            <person name="Smith M.E."/>
        </authorList>
    </citation>
    <scope>NUCLEOTIDE SEQUENCE</scope>
    <source>
        <strain evidence="12">RSA 476</strain>
    </source>
</reference>
<keyword evidence="13" id="KW-1185">Reference proteome</keyword>
<evidence type="ECO:0000256" key="8">
    <source>
        <dbReference type="ARBA" id="ARBA00045373"/>
    </source>
</evidence>
<keyword evidence="3" id="KW-0963">Cytoplasm</keyword>
<feature type="domain" description="Nucleotidyl transferase" evidence="10">
    <location>
        <begin position="28"/>
        <end position="142"/>
    </location>
</feature>
<sequence>MFGSAAQSYDDQAPEFKAIVLTMSDSDMYPLTEPENMPKALLPIANKPMLWYVLQWLEQGGVLDIKIVTTHEWEVEISNYVDVYKGIANITVKELGDVTESADALRLLAPQIKSDVIVVPCDLIVDVPAAHFLDMFRLRRPAISTLFYEVMKSEGGGGSSKARLDLPCVGIDQPSSRLVLVQDIEKKQAVTSLPMSLIRRFPSMVLSNKMCDSHVYVLKRWVLDYIVANPEISSIQDDLLPLFVQAQTQPSLLESNDISKYLLSRPARHVDESDTSAQFGMPDGAGLGELDNSDPLKVFAYIRRNGIAGRADQVPLYCDLNCAVARIAVDTRVDESAVLAQQTQVGADSMVGPSSQLGDRCSIKRSVVGAHCIIGKNVKIINSVIMDHVTIGDGVRLESCVVCKLAKIGDSAQLKDCEVGAKSFVLKGAKRSGVTITAHTDDDEDATEFLASTASRSASRIALSTSRCAATGTLKALPCLAARIALPARSLSTSVPVRGNGSIDSDLSHTLQEEIDYESKQAAEEGEPEFIQAFAEKTGFKLKTKLGESKVAMTKQYGTESITVSFDVSEILNIDDPIADISVYRESEQGDAVKEAEKKSEDTPEDFPIFFTATFAKPGAPVLYMELESEDGIIGVDHMRFLPNEETAISALLEKDWARKQVYCGPIFGQLSDDLKENVDEFLAERSIDTALTLFMQDFIEYKEQGEYLNWLKKFKSFIDA</sequence>
<comment type="subcellular location">
    <subcellularLocation>
        <location evidence="1">Cytoplasm</location>
        <location evidence="1">Cytosol</location>
    </subcellularLocation>
</comment>
<dbReference type="GO" id="GO:0005851">
    <property type="term" value="C:eukaryotic translation initiation factor 2B complex"/>
    <property type="evidence" value="ECO:0007669"/>
    <property type="project" value="TreeGrafter"/>
</dbReference>
<dbReference type="GO" id="GO:0002183">
    <property type="term" value="P:cytoplasmic translational initiation"/>
    <property type="evidence" value="ECO:0007669"/>
    <property type="project" value="TreeGrafter"/>
</dbReference>
<dbReference type="EMBL" id="JANBUY010000074">
    <property type="protein sequence ID" value="KAJ2864895.1"/>
    <property type="molecule type" value="Genomic_DNA"/>
</dbReference>
<dbReference type="SUPFAM" id="SSF53448">
    <property type="entry name" value="Nucleotide-diphospho-sugar transferases"/>
    <property type="match status" value="1"/>
</dbReference>
<dbReference type="GO" id="GO:0005085">
    <property type="term" value="F:guanyl-nucleotide exchange factor activity"/>
    <property type="evidence" value="ECO:0007669"/>
    <property type="project" value="TreeGrafter"/>
</dbReference>
<dbReference type="InterPro" id="IPR036561">
    <property type="entry name" value="MAM33_sf"/>
</dbReference>
<name>A0A9W8ISM0_9FUNG</name>
<evidence type="ECO:0000256" key="6">
    <source>
        <dbReference type="ARBA" id="ARBA00044196"/>
    </source>
</evidence>
<evidence type="ECO:0000313" key="13">
    <source>
        <dbReference type="Proteomes" id="UP001140074"/>
    </source>
</evidence>
<feature type="domain" description="EIF2B subunit epsilon/gamma LbH" evidence="11">
    <location>
        <begin position="335"/>
        <end position="417"/>
    </location>
</feature>
<evidence type="ECO:0000256" key="5">
    <source>
        <dbReference type="ARBA" id="ARBA00022917"/>
    </source>
</evidence>
<dbReference type="GO" id="GO:0003743">
    <property type="term" value="F:translation initiation factor activity"/>
    <property type="evidence" value="ECO:0007669"/>
    <property type="project" value="UniProtKB-KW"/>
</dbReference>
<dbReference type="PANTHER" id="PTHR45989">
    <property type="entry name" value="TRANSLATION INITIATION FACTOR EIF-2B SUBUNIT GAMMA"/>
    <property type="match status" value="1"/>
</dbReference>
<keyword evidence="5" id="KW-0648">Protein biosynthesis</keyword>
<evidence type="ECO:0000256" key="3">
    <source>
        <dbReference type="ARBA" id="ARBA00022490"/>
    </source>
</evidence>
<dbReference type="InterPro" id="IPR056764">
    <property type="entry name" value="LbH_EIF2B3/5"/>
</dbReference>
<dbReference type="Pfam" id="PF02330">
    <property type="entry name" value="MAM33"/>
    <property type="match status" value="1"/>
</dbReference>
<dbReference type="SUPFAM" id="SSF54529">
    <property type="entry name" value="Mitochondrial glycoprotein MAM33-like"/>
    <property type="match status" value="1"/>
</dbReference>
<evidence type="ECO:0000313" key="12">
    <source>
        <dbReference type="EMBL" id="KAJ2864895.1"/>
    </source>
</evidence>
<dbReference type="Gene3D" id="2.160.10.10">
    <property type="entry name" value="Hexapeptide repeat proteins"/>
    <property type="match status" value="1"/>
</dbReference>
<dbReference type="GO" id="GO:0005829">
    <property type="term" value="C:cytosol"/>
    <property type="evidence" value="ECO:0007669"/>
    <property type="project" value="UniProtKB-SubCell"/>
</dbReference>
<organism evidence="12 13">
    <name type="scientific">Coemansia aciculifera</name>
    <dbReference type="NCBI Taxonomy" id="417176"/>
    <lineage>
        <taxon>Eukaryota</taxon>
        <taxon>Fungi</taxon>
        <taxon>Fungi incertae sedis</taxon>
        <taxon>Zoopagomycota</taxon>
        <taxon>Kickxellomycotina</taxon>
        <taxon>Kickxellomycetes</taxon>
        <taxon>Kickxellales</taxon>
        <taxon>Kickxellaceae</taxon>
        <taxon>Coemansia</taxon>
    </lineage>
</organism>
<dbReference type="CDD" id="cd04652">
    <property type="entry name" value="LbH_eIF2B_gamma_C"/>
    <property type="match status" value="1"/>
</dbReference>
<evidence type="ECO:0000256" key="9">
    <source>
        <dbReference type="ARBA" id="ARBA00046432"/>
    </source>
</evidence>
<comment type="similarity">
    <text evidence="2">Belongs to the eIF-2B gamma/epsilon subunits family.</text>
</comment>
<comment type="subunit">
    <text evidence="9">Component of the translation initiation factor 2B (eIF2B) complex which is a heterodecamer of two sets of five different subunits: alpha, beta, gamma, delta and epsilon. Subunits alpha, beta and delta comprise a regulatory subcomplex and subunits epsilon and gamma comprise a catalytic subcomplex. Within the complex, the hexameric regulatory complex resides at the center, with the two heterodimeric catalytic subcomplexes bound on opposite sides.</text>
</comment>
<proteinExistence type="inferred from homology"/>
<dbReference type="Gene3D" id="3.10.280.10">
    <property type="entry name" value="Mitochondrial glycoprotein"/>
    <property type="match status" value="1"/>
</dbReference>
<dbReference type="InterPro" id="IPR005835">
    <property type="entry name" value="NTP_transferase_dom"/>
</dbReference>
<dbReference type="AlphaFoldDB" id="A0A9W8ISM0"/>
<evidence type="ECO:0000256" key="4">
    <source>
        <dbReference type="ARBA" id="ARBA00022540"/>
    </source>
</evidence>
<dbReference type="Pfam" id="PF00483">
    <property type="entry name" value="NTP_transferase"/>
    <property type="match status" value="1"/>
</dbReference>
<dbReference type="Gene3D" id="3.90.550.10">
    <property type="entry name" value="Spore Coat Polysaccharide Biosynthesis Protein SpsA, Chain A"/>
    <property type="match status" value="1"/>
</dbReference>
<evidence type="ECO:0000256" key="2">
    <source>
        <dbReference type="ARBA" id="ARBA00007878"/>
    </source>
</evidence>
<comment type="function">
    <text evidence="8">Acts as a component of the translation initiation factor 2B (eIF2B) complex, which catalyzes the exchange of GDP for GTP on the eukaryotic initiation factor 2 (eIF2) complex gamma subunit. Its guanine nucleotide exchange factor activity is repressed when bound to eIF2 complex phosphorylated on the alpha subunit, thereby limiting the amount of methionyl-initiator methionine tRNA available to the ribosome and consequently global translation is repressed.</text>
</comment>
<dbReference type="PANTHER" id="PTHR45989:SF1">
    <property type="entry name" value="TRANSLATION INITIATION FACTOR EIF-2B SUBUNIT GAMMA"/>
    <property type="match status" value="1"/>
</dbReference>
<dbReference type="InterPro" id="IPR029044">
    <property type="entry name" value="Nucleotide-diphossugar_trans"/>
</dbReference>
<evidence type="ECO:0000259" key="11">
    <source>
        <dbReference type="Pfam" id="PF25084"/>
    </source>
</evidence>
<dbReference type="InterPro" id="IPR051960">
    <property type="entry name" value="eIF2B_gamma"/>
</dbReference>
<keyword evidence="4 12" id="KW-0396">Initiation factor</keyword>